<reference evidence="1" key="1">
    <citation type="submission" date="2014-09" db="EMBL/GenBank/DDBJ databases">
        <authorList>
            <person name="Magalhaes I.L.F."/>
            <person name="Oliveira U."/>
            <person name="Santos F.R."/>
            <person name="Vidigal T.H.D.A."/>
            <person name="Brescovit A.D."/>
            <person name="Santos A.J."/>
        </authorList>
    </citation>
    <scope>NUCLEOTIDE SEQUENCE</scope>
    <source>
        <tissue evidence="1">Shoot tissue taken approximately 20 cm above the soil surface</tissue>
    </source>
</reference>
<evidence type="ECO:0000313" key="1">
    <source>
        <dbReference type="EMBL" id="JAD74946.1"/>
    </source>
</evidence>
<proteinExistence type="predicted"/>
<sequence>MNPLFYKQVQPILVPVKTILRHPYKYMTPPHRLGTSIALICSLSASLLQGSGKQLHQSSQQNVHIVPLTFQLCFHNLGELLGNE</sequence>
<name>A0A0A9CH86_ARUDO</name>
<accession>A0A0A9CH86</accession>
<protein>
    <submittedName>
        <fullName evidence="1">Uncharacterized protein</fullName>
    </submittedName>
</protein>
<dbReference type="AlphaFoldDB" id="A0A0A9CH86"/>
<reference evidence="1" key="2">
    <citation type="journal article" date="2015" name="Data Brief">
        <title>Shoot transcriptome of the giant reed, Arundo donax.</title>
        <authorList>
            <person name="Barrero R.A."/>
            <person name="Guerrero F.D."/>
            <person name="Moolhuijzen P."/>
            <person name="Goolsby J.A."/>
            <person name="Tidwell J."/>
            <person name="Bellgard S.E."/>
            <person name="Bellgard M.I."/>
        </authorList>
    </citation>
    <scope>NUCLEOTIDE SEQUENCE</scope>
    <source>
        <tissue evidence="1">Shoot tissue taken approximately 20 cm above the soil surface</tissue>
    </source>
</reference>
<organism evidence="1">
    <name type="scientific">Arundo donax</name>
    <name type="common">Giant reed</name>
    <name type="synonym">Donax arundinaceus</name>
    <dbReference type="NCBI Taxonomy" id="35708"/>
    <lineage>
        <taxon>Eukaryota</taxon>
        <taxon>Viridiplantae</taxon>
        <taxon>Streptophyta</taxon>
        <taxon>Embryophyta</taxon>
        <taxon>Tracheophyta</taxon>
        <taxon>Spermatophyta</taxon>
        <taxon>Magnoliopsida</taxon>
        <taxon>Liliopsida</taxon>
        <taxon>Poales</taxon>
        <taxon>Poaceae</taxon>
        <taxon>PACMAD clade</taxon>
        <taxon>Arundinoideae</taxon>
        <taxon>Arundineae</taxon>
        <taxon>Arundo</taxon>
    </lineage>
</organism>
<dbReference type="EMBL" id="GBRH01222949">
    <property type="protein sequence ID" value="JAD74946.1"/>
    <property type="molecule type" value="Transcribed_RNA"/>
</dbReference>